<accession>A0A3N0GQM3</accession>
<name>A0A3N0GQM3_9ACTN</name>
<evidence type="ECO:0000256" key="2">
    <source>
        <dbReference type="ARBA" id="ARBA00022857"/>
    </source>
</evidence>
<proteinExistence type="predicted"/>
<evidence type="ECO:0000313" key="6">
    <source>
        <dbReference type="Proteomes" id="UP000279994"/>
    </source>
</evidence>
<comment type="caution">
    <text evidence="5">The sequence shown here is derived from an EMBL/GenBank/DDBJ whole genome shotgun (WGS) entry which is preliminary data.</text>
</comment>
<dbReference type="Proteomes" id="UP000279994">
    <property type="component" value="Unassembled WGS sequence"/>
</dbReference>
<evidence type="ECO:0000313" key="5">
    <source>
        <dbReference type="EMBL" id="RNM14773.1"/>
    </source>
</evidence>
<protein>
    <submittedName>
        <fullName evidence="5">RibD family protein</fullName>
    </submittedName>
</protein>
<dbReference type="RefSeq" id="WP_123222736.1">
    <property type="nucleotide sequence ID" value="NZ_RJSF01000037.1"/>
</dbReference>
<dbReference type="OrthoDB" id="9800865at2"/>
<dbReference type="SUPFAM" id="SSF53597">
    <property type="entry name" value="Dihydrofolate reductase-like"/>
    <property type="match status" value="1"/>
</dbReference>
<dbReference type="InterPro" id="IPR024072">
    <property type="entry name" value="DHFR-like_dom_sf"/>
</dbReference>
<dbReference type="GO" id="GO:0009231">
    <property type="term" value="P:riboflavin biosynthetic process"/>
    <property type="evidence" value="ECO:0007669"/>
    <property type="project" value="InterPro"/>
</dbReference>
<sequence>MPDLPYTVLSCCMSLDGYLDDSSADRLVLSSPADLDRVDGLRARSDAILVGAATVRADDPRLVVREPERRDERLRAGLPPSPMKVTLTALAKLDPEAAFFTAGDAERLVYCTSDTAAAAASALDGLATVVDGGSPMPMRWVSHDLGRRGVRRLLVEGGAAVLSQFLADDLADELQLAVAPFLVGDSSARRFLTDGRYPWTAHRRARLVETRVLDDVVLLRYALSDRFVGEG</sequence>
<dbReference type="EMBL" id="RJSF01000037">
    <property type="protein sequence ID" value="RNM14773.1"/>
    <property type="molecule type" value="Genomic_DNA"/>
</dbReference>
<evidence type="ECO:0000259" key="4">
    <source>
        <dbReference type="Pfam" id="PF01872"/>
    </source>
</evidence>
<keyword evidence="3" id="KW-0560">Oxidoreductase</keyword>
<organism evidence="5 6">
    <name type="scientific">Nocardioides pocheonensis</name>
    <dbReference type="NCBI Taxonomy" id="661485"/>
    <lineage>
        <taxon>Bacteria</taxon>
        <taxon>Bacillati</taxon>
        <taxon>Actinomycetota</taxon>
        <taxon>Actinomycetes</taxon>
        <taxon>Propionibacteriales</taxon>
        <taxon>Nocardioidaceae</taxon>
        <taxon>Nocardioides</taxon>
    </lineage>
</organism>
<dbReference type="Gene3D" id="3.40.430.10">
    <property type="entry name" value="Dihydrofolate Reductase, subunit A"/>
    <property type="match status" value="1"/>
</dbReference>
<dbReference type="PANTHER" id="PTHR38011">
    <property type="entry name" value="DIHYDROFOLATE REDUCTASE FAMILY PROTEIN (AFU_ORTHOLOGUE AFUA_8G06820)"/>
    <property type="match status" value="1"/>
</dbReference>
<dbReference type="InterPro" id="IPR050765">
    <property type="entry name" value="Riboflavin_Biosynth_HTPR"/>
</dbReference>
<dbReference type="AlphaFoldDB" id="A0A3N0GQM3"/>
<dbReference type="InterPro" id="IPR002734">
    <property type="entry name" value="RibDG_C"/>
</dbReference>
<evidence type="ECO:0000256" key="3">
    <source>
        <dbReference type="ARBA" id="ARBA00023002"/>
    </source>
</evidence>
<keyword evidence="2" id="KW-0521">NADP</keyword>
<evidence type="ECO:0000256" key="1">
    <source>
        <dbReference type="ARBA" id="ARBA00005104"/>
    </source>
</evidence>
<feature type="domain" description="Bacterial bifunctional deaminase-reductase C-terminal" evidence="4">
    <location>
        <begin position="5"/>
        <end position="217"/>
    </location>
</feature>
<reference evidence="5 6" key="1">
    <citation type="submission" date="2018-11" db="EMBL/GenBank/DDBJ databases">
        <authorList>
            <person name="Li F."/>
        </authorList>
    </citation>
    <scope>NUCLEOTIDE SEQUENCE [LARGE SCALE GENOMIC DNA]</scope>
    <source>
        <strain evidence="5 6">Gsoil 818</strain>
    </source>
</reference>
<keyword evidence="6" id="KW-1185">Reference proteome</keyword>
<dbReference type="Pfam" id="PF01872">
    <property type="entry name" value="RibD_C"/>
    <property type="match status" value="1"/>
</dbReference>
<comment type="pathway">
    <text evidence="1">Cofactor biosynthesis; riboflavin biosynthesis.</text>
</comment>
<dbReference type="PANTHER" id="PTHR38011:SF7">
    <property type="entry name" value="2,5-DIAMINO-6-RIBOSYLAMINO-4(3H)-PYRIMIDINONE 5'-PHOSPHATE REDUCTASE"/>
    <property type="match status" value="1"/>
</dbReference>
<dbReference type="GO" id="GO:0008703">
    <property type="term" value="F:5-amino-6-(5-phosphoribosylamino)uracil reductase activity"/>
    <property type="evidence" value="ECO:0007669"/>
    <property type="project" value="InterPro"/>
</dbReference>
<gene>
    <name evidence="5" type="ORF">EFL26_09895</name>
</gene>